<proteinExistence type="predicted"/>
<name>A0AA39H337_9BILA</name>
<dbReference type="AlphaFoldDB" id="A0AA39H337"/>
<protein>
    <submittedName>
        <fullName evidence="1">Uncharacterized protein</fullName>
    </submittedName>
</protein>
<comment type="caution">
    <text evidence="1">The sequence shown here is derived from an EMBL/GenBank/DDBJ whole genome shotgun (WGS) entry which is preliminary data.</text>
</comment>
<dbReference type="Proteomes" id="UP001175271">
    <property type="component" value="Unassembled WGS sequence"/>
</dbReference>
<reference evidence="1" key="1">
    <citation type="submission" date="2023-06" db="EMBL/GenBank/DDBJ databases">
        <title>Genomic analysis of the entomopathogenic nematode Steinernema hermaphroditum.</title>
        <authorList>
            <person name="Schwarz E.M."/>
            <person name="Heppert J.K."/>
            <person name="Baniya A."/>
            <person name="Schwartz H.T."/>
            <person name="Tan C.-H."/>
            <person name="Antoshechkin I."/>
            <person name="Sternberg P.W."/>
            <person name="Goodrich-Blair H."/>
            <person name="Dillman A.R."/>
        </authorList>
    </citation>
    <scope>NUCLEOTIDE SEQUENCE</scope>
    <source>
        <strain evidence="1">PS9179</strain>
        <tissue evidence="1">Whole animal</tissue>
    </source>
</reference>
<dbReference type="EMBL" id="JAUCMV010000005">
    <property type="protein sequence ID" value="KAK0397856.1"/>
    <property type="molecule type" value="Genomic_DNA"/>
</dbReference>
<evidence type="ECO:0000313" key="1">
    <source>
        <dbReference type="EMBL" id="KAK0397856.1"/>
    </source>
</evidence>
<accession>A0AA39H337</accession>
<sequence length="106" mass="12844">MTAVDWAKPFIRQRDENLFYSYVDIFSENDWELDEFARQMLEVVAETKQNCTNLRLQLERTNDKEIVQQLVAKLREERDLYALYVTRYSQYFGSLDVRFDDVRESD</sequence>
<evidence type="ECO:0000313" key="2">
    <source>
        <dbReference type="Proteomes" id="UP001175271"/>
    </source>
</evidence>
<organism evidence="1 2">
    <name type="scientific">Steinernema hermaphroditum</name>
    <dbReference type="NCBI Taxonomy" id="289476"/>
    <lineage>
        <taxon>Eukaryota</taxon>
        <taxon>Metazoa</taxon>
        <taxon>Ecdysozoa</taxon>
        <taxon>Nematoda</taxon>
        <taxon>Chromadorea</taxon>
        <taxon>Rhabditida</taxon>
        <taxon>Tylenchina</taxon>
        <taxon>Panagrolaimomorpha</taxon>
        <taxon>Strongyloidoidea</taxon>
        <taxon>Steinernematidae</taxon>
        <taxon>Steinernema</taxon>
    </lineage>
</organism>
<keyword evidence="2" id="KW-1185">Reference proteome</keyword>
<gene>
    <name evidence="1" type="ORF">QR680_002304</name>
</gene>